<dbReference type="PANTHER" id="PTHR42980">
    <property type="entry name" value="2-OXOISOVALERATE DEHYDROGENASE SUBUNIT BETA-RELATED"/>
    <property type="match status" value="1"/>
</dbReference>
<evidence type="ECO:0000313" key="6">
    <source>
        <dbReference type="EMBL" id="OMJ67898.1"/>
    </source>
</evidence>
<dbReference type="InterPro" id="IPR009014">
    <property type="entry name" value="Transketo_C/PFOR_II"/>
</dbReference>
<dbReference type="InterPro" id="IPR033248">
    <property type="entry name" value="Transketolase_C"/>
</dbReference>
<dbReference type="GO" id="GO:0007584">
    <property type="term" value="P:response to nutrient"/>
    <property type="evidence" value="ECO:0007669"/>
    <property type="project" value="TreeGrafter"/>
</dbReference>
<evidence type="ECO:0000256" key="2">
    <source>
        <dbReference type="ARBA" id="ARBA00012277"/>
    </source>
</evidence>
<dbReference type="Gene3D" id="3.40.50.970">
    <property type="match status" value="1"/>
</dbReference>
<gene>
    <name evidence="6" type="ORF">SteCoe_34822</name>
</gene>
<dbReference type="CDD" id="cd07036">
    <property type="entry name" value="TPP_PYR_E1-PDHc-beta_like"/>
    <property type="match status" value="1"/>
</dbReference>
<evidence type="ECO:0000256" key="3">
    <source>
        <dbReference type="ARBA" id="ARBA00023002"/>
    </source>
</evidence>
<dbReference type="OrthoDB" id="878at2759"/>
<feature type="domain" description="Transketolase-like pyrimidine-binding" evidence="5">
    <location>
        <begin position="29"/>
        <end position="204"/>
    </location>
</feature>
<keyword evidence="7" id="KW-1185">Reference proteome</keyword>
<dbReference type="EC" id="1.2.4.4" evidence="2"/>
<dbReference type="InterPro" id="IPR029061">
    <property type="entry name" value="THDP-binding"/>
</dbReference>
<dbReference type="FunFam" id="3.40.50.920:FF:000001">
    <property type="entry name" value="Pyruvate dehydrogenase E1 beta subunit"/>
    <property type="match status" value="1"/>
</dbReference>
<comment type="cofactor">
    <cofactor evidence="1">
        <name>thiamine diphosphate</name>
        <dbReference type="ChEBI" id="CHEBI:58937"/>
    </cofactor>
</comment>
<dbReference type="Pfam" id="PF02780">
    <property type="entry name" value="Transketolase_C"/>
    <property type="match status" value="1"/>
</dbReference>
<dbReference type="Gene3D" id="3.40.50.920">
    <property type="match status" value="1"/>
</dbReference>
<dbReference type="InterPro" id="IPR005475">
    <property type="entry name" value="Transketolase-like_Pyr-bd"/>
</dbReference>
<comment type="caution">
    <text evidence="6">The sequence shown here is derived from an EMBL/GenBank/DDBJ whole genome shotgun (WGS) entry which is preliminary data.</text>
</comment>
<organism evidence="6 7">
    <name type="scientific">Stentor coeruleus</name>
    <dbReference type="NCBI Taxonomy" id="5963"/>
    <lineage>
        <taxon>Eukaryota</taxon>
        <taxon>Sar</taxon>
        <taxon>Alveolata</taxon>
        <taxon>Ciliophora</taxon>
        <taxon>Postciliodesmatophora</taxon>
        <taxon>Heterotrichea</taxon>
        <taxon>Heterotrichida</taxon>
        <taxon>Stentoridae</taxon>
        <taxon>Stentor</taxon>
    </lineage>
</organism>
<evidence type="ECO:0000259" key="5">
    <source>
        <dbReference type="SMART" id="SM00861"/>
    </source>
</evidence>
<dbReference type="AlphaFoldDB" id="A0A1R2ATR1"/>
<dbReference type="GO" id="GO:0009083">
    <property type="term" value="P:branched-chain amino acid catabolic process"/>
    <property type="evidence" value="ECO:0007669"/>
    <property type="project" value="TreeGrafter"/>
</dbReference>
<dbReference type="SMART" id="SM00861">
    <property type="entry name" value="Transket_pyr"/>
    <property type="match status" value="1"/>
</dbReference>
<proteinExistence type="predicted"/>
<dbReference type="Proteomes" id="UP000187209">
    <property type="component" value="Unassembled WGS sequence"/>
</dbReference>
<dbReference type="EMBL" id="MPUH01001418">
    <property type="protein sequence ID" value="OMJ67898.1"/>
    <property type="molecule type" value="Genomic_DNA"/>
</dbReference>
<accession>A0A1R2ATR1</accession>
<dbReference type="GO" id="GO:0003863">
    <property type="term" value="F:branched-chain 2-oxo acid dehydrogenase activity"/>
    <property type="evidence" value="ECO:0007669"/>
    <property type="project" value="UniProtKB-EC"/>
</dbReference>
<keyword evidence="3" id="KW-0560">Oxidoreductase</keyword>
<sequence>MLTRLNQRFSSLLFSASPEVPTGLPATKRTMLAAINNALDTVLTKDQTACVFGEDVAFGGVFRCTDGLRAKHGESRVFNTPLCEQGIAGFAVGLASYGVTTIAEIQFADYIFPAFDQIVNEAAKLRYRTGGQFNCGSLTIRAPYGAVGHGGLYHSQSPEAYFAHTPGLKIVIPRGPVQAKGLLLSSIRDPNPVLFFEPKAMYRASSCDVPDDDYTIPLGKAEIVKHGREVTIIGFGLQLLSLDKAVTRVEKELGITCEIIDLRTIMPLDMETIEKSVKKTGRCVIAHEAPRFGGIGAEIAAKIQEECFLHLEAPIGRVCGWDTPFPLVFEKFYYPDENRAYEEIKRIVLY</sequence>
<evidence type="ECO:0000313" key="7">
    <source>
        <dbReference type="Proteomes" id="UP000187209"/>
    </source>
</evidence>
<dbReference type="SUPFAM" id="SSF52518">
    <property type="entry name" value="Thiamin diphosphate-binding fold (THDP-binding)"/>
    <property type="match status" value="1"/>
</dbReference>
<dbReference type="SUPFAM" id="SSF52922">
    <property type="entry name" value="TK C-terminal domain-like"/>
    <property type="match status" value="1"/>
</dbReference>
<comment type="catalytic activity">
    <reaction evidence="4">
        <text>N(6)-[(R)-lipoyl]-L-lysyl-[protein] + 3-methyl-2-oxobutanoate + H(+) = N(6)-[(R)-S(8)-2-methylpropanoyldihydrolipoyl]-L-lysyl-[protein] + CO2</text>
        <dbReference type="Rhea" id="RHEA:13457"/>
        <dbReference type="Rhea" id="RHEA-COMP:10474"/>
        <dbReference type="Rhea" id="RHEA-COMP:10497"/>
        <dbReference type="ChEBI" id="CHEBI:11851"/>
        <dbReference type="ChEBI" id="CHEBI:15378"/>
        <dbReference type="ChEBI" id="CHEBI:16526"/>
        <dbReference type="ChEBI" id="CHEBI:83099"/>
        <dbReference type="ChEBI" id="CHEBI:83142"/>
        <dbReference type="EC" id="1.2.4.4"/>
    </reaction>
    <physiologicalReaction direction="left-to-right" evidence="4">
        <dbReference type="Rhea" id="RHEA:13458"/>
    </physiologicalReaction>
</comment>
<evidence type="ECO:0000256" key="4">
    <source>
        <dbReference type="ARBA" id="ARBA00051764"/>
    </source>
</evidence>
<evidence type="ECO:0000256" key="1">
    <source>
        <dbReference type="ARBA" id="ARBA00001964"/>
    </source>
</evidence>
<reference evidence="6 7" key="1">
    <citation type="submission" date="2016-11" db="EMBL/GenBank/DDBJ databases">
        <title>The macronuclear genome of Stentor coeruleus: a giant cell with tiny introns.</title>
        <authorList>
            <person name="Slabodnick M."/>
            <person name="Ruby J.G."/>
            <person name="Reiff S.B."/>
            <person name="Swart E.C."/>
            <person name="Gosai S."/>
            <person name="Prabakaran S."/>
            <person name="Witkowska E."/>
            <person name="Larue G.E."/>
            <person name="Fisher S."/>
            <person name="Freeman R.M."/>
            <person name="Gunawardena J."/>
            <person name="Chu W."/>
            <person name="Stover N.A."/>
            <person name="Gregory B.D."/>
            <person name="Nowacki M."/>
            <person name="Derisi J."/>
            <person name="Roy S.W."/>
            <person name="Marshall W.F."/>
            <person name="Sood P."/>
        </authorList>
    </citation>
    <scope>NUCLEOTIDE SEQUENCE [LARGE SCALE GENOMIC DNA]</scope>
    <source>
        <strain evidence="6">WM001</strain>
    </source>
</reference>
<dbReference type="Pfam" id="PF02779">
    <property type="entry name" value="Transket_pyr"/>
    <property type="match status" value="1"/>
</dbReference>
<dbReference type="FunFam" id="3.40.50.970:FF:000001">
    <property type="entry name" value="Pyruvate dehydrogenase E1 beta subunit"/>
    <property type="match status" value="1"/>
</dbReference>
<protein>
    <recommendedName>
        <fullName evidence="2">3-methyl-2-oxobutanoate dehydrogenase (2-methylpropanoyl-transferring)</fullName>
        <ecNumber evidence="2">1.2.4.4</ecNumber>
    </recommendedName>
</protein>
<dbReference type="PANTHER" id="PTHR42980:SF1">
    <property type="entry name" value="2-OXOISOVALERATE DEHYDROGENASE SUBUNIT BETA, MITOCHONDRIAL"/>
    <property type="match status" value="1"/>
</dbReference>
<name>A0A1R2ATR1_9CILI</name>